<gene>
    <name evidence="1" type="ORF">EHSB41UT_04088</name>
</gene>
<dbReference type="RefSeq" id="WP_087112730.1">
    <property type="nucleotide sequence ID" value="NZ_CBCSCN010000013.1"/>
</dbReference>
<organism evidence="1 2">
    <name type="scientific">Parendozoicomonas haliclonae</name>
    <dbReference type="NCBI Taxonomy" id="1960125"/>
    <lineage>
        <taxon>Bacteria</taxon>
        <taxon>Pseudomonadati</taxon>
        <taxon>Pseudomonadota</taxon>
        <taxon>Gammaproteobacteria</taxon>
        <taxon>Oceanospirillales</taxon>
        <taxon>Endozoicomonadaceae</taxon>
        <taxon>Parendozoicomonas</taxon>
    </lineage>
</organism>
<protein>
    <recommendedName>
        <fullName evidence="3">DUF4145 domain-containing protein</fullName>
    </recommendedName>
</protein>
<sequence>MEWMKFVIELVDKITWPTVIVLSLVILRHPISTLVPLARKLKYKDFEMEFGQELKVVSKKAAGAFPELKHDKRSLLIASAENMPNATILEAWRVVDEKAEALIASTAPDIDLENTDSRYKLMEETLIAHKLVDTKKAKLFSELRQLRNKTAHAAGHQAGKAEAIMYVELCFTLSAHLQRITEKSSQPAHI</sequence>
<keyword evidence="2" id="KW-1185">Reference proteome</keyword>
<dbReference type="EMBL" id="FWPT01000011">
    <property type="protein sequence ID" value="SMA50294.1"/>
    <property type="molecule type" value="Genomic_DNA"/>
</dbReference>
<reference evidence="1 2" key="1">
    <citation type="submission" date="2017-03" db="EMBL/GenBank/DDBJ databases">
        <authorList>
            <person name="Afonso C.L."/>
            <person name="Miller P.J."/>
            <person name="Scott M.A."/>
            <person name="Spackman E."/>
            <person name="Goraichik I."/>
            <person name="Dimitrov K.M."/>
            <person name="Suarez D.L."/>
            <person name="Swayne D.E."/>
        </authorList>
    </citation>
    <scope>NUCLEOTIDE SEQUENCE [LARGE SCALE GENOMIC DNA]</scope>
    <source>
        <strain evidence="1">SB41UT1</strain>
    </source>
</reference>
<dbReference type="OrthoDB" id="7840545at2"/>
<accession>A0A1X7APQ2</accession>
<evidence type="ECO:0000313" key="2">
    <source>
        <dbReference type="Proteomes" id="UP000196573"/>
    </source>
</evidence>
<dbReference type="AlphaFoldDB" id="A0A1X7APQ2"/>
<evidence type="ECO:0000313" key="1">
    <source>
        <dbReference type="EMBL" id="SMA50294.1"/>
    </source>
</evidence>
<dbReference type="Proteomes" id="UP000196573">
    <property type="component" value="Unassembled WGS sequence"/>
</dbReference>
<evidence type="ECO:0008006" key="3">
    <source>
        <dbReference type="Google" id="ProtNLM"/>
    </source>
</evidence>
<proteinExistence type="predicted"/>
<name>A0A1X7APQ2_9GAMM</name>